<keyword evidence="2" id="KW-0472">Membrane</keyword>
<organism evidence="3 4">
    <name type="scientific">Luteococcus peritonei</name>
    <dbReference type="NCBI Taxonomy" id="88874"/>
    <lineage>
        <taxon>Bacteria</taxon>
        <taxon>Bacillati</taxon>
        <taxon>Actinomycetota</taxon>
        <taxon>Actinomycetes</taxon>
        <taxon>Propionibacteriales</taxon>
        <taxon>Propionibacteriaceae</taxon>
        <taxon>Luteococcus</taxon>
    </lineage>
</organism>
<accession>A0ABW4RUK7</accession>
<dbReference type="RefSeq" id="WP_343872812.1">
    <property type="nucleotide sequence ID" value="NZ_BAAAIX010000010.1"/>
</dbReference>
<name>A0ABW4RUK7_9ACTN</name>
<protein>
    <recommendedName>
        <fullName evidence="5">PQQ-binding-like beta-propeller repeat protein</fullName>
    </recommendedName>
</protein>
<dbReference type="Proteomes" id="UP001597326">
    <property type="component" value="Unassembled WGS sequence"/>
</dbReference>
<evidence type="ECO:0000256" key="1">
    <source>
        <dbReference type="SAM" id="MobiDB-lite"/>
    </source>
</evidence>
<gene>
    <name evidence="3" type="ORF">ACFSCS_05845</name>
</gene>
<keyword evidence="2" id="KW-1133">Transmembrane helix</keyword>
<feature type="transmembrane region" description="Helical" evidence="2">
    <location>
        <begin position="57"/>
        <end position="76"/>
    </location>
</feature>
<dbReference type="InterPro" id="IPR015943">
    <property type="entry name" value="WD40/YVTN_repeat-like_dom_sf"/>
</dbReference>
<sequence>MPQQDQAVRSQAFPTPAPTDPARPAGATLAAPAPTGEGWAPGGAHPARPAARRLPRLLLVLGLVGAVLAGSLAWWVRPRHPDLTAPTGPGIPRITPRPSGDPVALPTDWRTSAEVLREGQGFNPMLAHPLDGLGASPSGVLDGGSALVAITLAQPQDEDSARVHGIDPTTGRARWTRPMPGALCAAQLFGGDIACLAVADREPATGLGRRWTLRLLDPTTGRVERSAELAAHLVGLRVVDDCLVLLEQEPAGDQLPTVRLRGLDAALATRWTTEVNAIAGGADPGLLFSTDRLLLRGPELAPGPALFNPSLEPIGQGLVALSAGAGTALVRAADGRPAALLGCTTATDDGARIWCNDDGGAVAHARDGSRRLVRAEAGTRVLPVRTDPRLHAPVTAVFARADRTLVRLDPATGSVVGPLAEALGGDALGQGSAVRVVQAGDLTIVSDERSTVAFDQQLRQVWRSGQVEELGQAWWQQRPGRGQRLWLLGGDAVHLVDPQQGWLRGSYRVPDAQHLQVVGQGRGELLLGWGGTALSRVRMP</sequence>
<evidence type="ECO:0000313" key="4">
    <source>
        <dbReference type="Proteomes" id="UP001597326"/>
    </source>
</evidence>
<evidence type="ECO:0000256" key="2">
    <source>
        <dbReference type="SAM" id="Phobius"/>
    </source>
</evidence>
<feature type="compositionally biased region" description="Low complexity" evidence="1">
    <location>
        <begin position="22"/>
        <end position="48"/>
    </location>
</feature>
<dbReference type="EMBL" id="JBHUFZ010000012">
    <property type="protein sequence ID" value="MFD1889715.1"/>
    <property type="molecule type" value="Genomic_DNA"/>
</dbReference>
<comment type="caution">
    <text evidence="3">The sequence shown here is derived from an EMBL/GenBank/DDBJ whole genome shotgun (WGS) entry which is preliminary data.</text>
</comment>
<keyword evidence="2" id="KW-0812">Transmembrane</keyword>
<proteinExistence type="predicted"/>
<evidence type="ECO:0000313" key="3">
    <source>
        <dbReference type="EMBL" id="MFD1889715.1"/>
    </source>
</evidence>
<dbReference type="SUPFAM" id="SSF50998">
    <property type="entry name" value="Quinoprotein alcohol dehydrogenase-like"/>
    <property type="match status" value="1"/>
</dbReference>
<reference evidence="4" key="1">
    <citation type="journal article" date="2019" name="Int. J. Syst. Evol. Microbiol.">
        <title>The Global Catalogue of Microorganisms (GCM) 10K type strain sequencing project: providing services to taxonomists for standard genome sequencing and annotation.</title>
        <authorList>
            <consortium name="The Broad Institute Genomics Platform"/>
            <consortium name="The Broad Institute Genome Sequencing Center for Infectious Disease"/>
            <person name="Wu L."/>
            <person name="Ma J."/>
        </authorList>
    </citation>
    <scope>NUCLEOTIDE SEQUENCE [LARGE SCALE GENOMIC DNA]</scope>
    <source>
        <strain evidence="4">CAIM 431</strain>
    </source>
</reference>
<dbReference type="InterPro" id="IPR011047">
    <property type="entry name" value="Quinoprotein_ADH-like_sf"/>
</dbReference>
<dbReference type="Gene3D" id="2.130.10.10">
    <property type="entry name" value="YVTN repeat-like/Quinoprotein amine dehydrogenase"/>
    <property type="match status" value="1"/>
</dbReference>
<feature type="region of interest" description="Disordered" evidence="1">
    <location>
        <begin position="1"/>
        <end position="48"/>
    </location>
</feature>
<evidence type="ECO:0008006" key="5">
    <source>
        <dbReference type="Google" id="ProtNLM"/>
    </source>
</evidence>
<keyword evidence="4" id="KW-1185">Reference proteome</keyword>